<feature type="domain" description="HTH cro/C1-type" evidence="1">
    <location>
        <begin position="19"/>
        <end position="53"/>
    </location>
</feature>
<keyword evidence="3" id="KW-1185">Reference proteome</keyword>
<dbReference type="Pfam" id="PF19054">
    <property type="entry name" value="DUF5753"/>
    <property type="match status" value="1"/>
</dbReference>
<dbReference type="GO" id="GO:0003677">
    <property type="term" value="F:DNA binding"/>
    <property type="evidence" value="ECO:0007669"/>
    <property type="project" value="InterPro"/>
</dbReference>
<evidence type="ECO:0000313" key="3">
    <source>
        <dbReference type="Proteomes" id="UP000487268"/>
    </source>
</evidence>
<protein>
    <recommendedName>
        <fullName evidence="1">HTH cro/C1-type domain-containing protein</fullName>
    </recommendedName>
</protein>
<dbReference type="SMART" id="SM00530">
    <property type="entry name" value="HTH_XRE"/>
    <property type="match status" value="1"/>
</dbReference>
<proteinExistence type="predicted"/>
<comment type="caution">
    <text evidence="2">The sequence shown here is derived from an EMBL/GenBank/DDBJ whole genome shotgun (WGS) entry which is preliminary data.</text>
</comment>
<dbReference type="EMBL" id="WEGH01000001">
    <property type="protein sequence ID" value="MQY03758.1"/>
    <property type="molecule type" value="Genomic_DNA"/>
</dbReference>
<dbReference type="CDD" id="cd00093">
    <property type="entry name" value="HTH_XRE"/>
    <property type="match status" value="1"/>
</dbReference>
<dbReference type="Gene3D" id="1.10.260.40">
    <property type="entry name" value="lambda repressor-like DNA-binding domains"/>
    <property type="match status" value="1"/>
</dbReference>
<reference evidence="2 3" key="1">
    <citation type="submission" date="2019-10" db="EMBL/GenBank/DDBJ databases">
        <title>Actinomadura rubteroloni sp. nov. and Actinomadura macrotermitis sp. nov., isolated from the gut of fungus growing-termite Macrotermes natalensis.</title>
        <authorList>
            <person name="Benndorf R."/>
            <person name="Martin K."/>
            <person name="Kuefner M."/>
            <person name="De Beer W."/>
            <person name="Kaster A.-K."/>
            <person name="Vollmers J."/>
            <person name="Poulsen M."/>
            <person name="Beemelmanns C."/>
        </authorList>
    </citation>
    <scope>NUCLEOTIDE SEQUENCE [LARGE SCALE GENOMIC DNA]</scope>
    <source>
        <strain evidence="2 3">RB68</strain>
    </source>
</reference>
<dbReference type="InterPro" id="IPR001387">
    <property type="entry name" value="Cro/C1-type_HTH"/>
</dbReference>
<gene>
    <name evidence="2" type="ORF">ACRB68_18030</name>
</gene>
<dbReference type="OrthoDB" id="4762426at2"/>
<dbReference type="AlphaFoldDB" id="A0A7K0BRE7"/>
<dbReference type="Pfam" id="PF13560">
    <property type="entry name" value="HTH_31"/>
    <property type="match status" value="1"/>
</dbReference>
<name>A0A7K0BRE7_9ACTN</name>
<dbReference type="SUPFAM" id="SSF47413">
    <property type="entry name" value="lambda repressor-like DNA-binding domains"/>
    <property type="match status" value="1"/>
</dbReference>
<dbReference type="InterPro" id="IPR010982">
    <property type="entry name" value="Lambda_DNA-bd_dom_sf"/>
</dbReference>
<accession>A0A7K0BRE7</accession>
<dbReference type="PROSITE" id="PS50943">
    <property type="entry name" value="HTH_CROC1"/>
    <property type="match status" value="1"/>
</dbReference>
<dbReference type="InterPro" id="IPR043917">
    <property type="entry name" value="DUF5753"/>
</dbReference>
<evidence type="ECO:0000259" key="1">
    <source>
        <dbReference type="PROSITE" id="PS50943"/>
    </source>
</evidence>
<organism evidence="2 3">
    <name type="scientific">Actinomadura macrotermitis</name>
    <dbReference type="NCBI Taxonomy" id="2585200"/>
    <lineage>
        <taxon>Bacteria</taxon>
        <taxon>Bacillati</taxon>
        <taxon>Actinomycetota</taxon>
        <taxon>Actinomycetes</taxon>
        <taxon>Streptosporangiales</taxon>
        <taxon>Thermomonosporaceae</taxon>
        <taxon>Actinomadura</taxon>
    </lineage>
</organism>
<sequence length="288" mass="32468">MASSDPPPTIRLRRMGIELRRIREARGLTLVQAAKLLDRSPASISKIENGYTKFYRRDLDMTLDRYRVGAPAFRERLHALNDAGRTKGWWQQYKNIDPATLDYIGLEAEARTVRIFEPDIIPGLFQTEEYARCVIEEVPLGDEEQDKEPYIELRMNRQRIMTGGSPPDMHVVIGEGVLRMLVGGREVMLDQLELLAELAQLPYVRLQVMPYCNGAHATVDGAVTLIEIDPDLTVCVTTHLLGTAYFDDDKAVRVCTLLFDRLCSSALEESESLTMIEQAIADLSIARG</sequence>
<dbReference type="Proteomes" id="UP000487268">
    <property type="component" value="Unassembled WGS sequence"/>
</dbReference>
<evidence type="ECO:0000313" key="2">
    <source>
        <dbReference type="EMBL" id="MQY03758.1"/>
    </source>
</evidence>